<feature type="domain" description="Major facilitator superfamily (MFS) profile" evidence="7">
    <location>
        <begin position="45"/>
        <end position="501"/>
    </location>
</feature>
<dbReference type="PANTHER" id="PTHR23502">
    <property type="entry name" value="MAJOR FACILITATOR SUPERFAMILY"/>
    <property type="match status" value="1"/>
</dbReference>
<keyword evidence="2" id="KW-0813">Transport</keyword>
<feature type="transmembrane region" description="Helical" evidence="6">
    <location>
        <begin position="476"/>
        <end position="497"/>
    </location>
</feature>
<comment type="caution">
    <text evidence="8">The sequence shown here is derived from an EMBL/GenBank/DDBJ whole genome shotgun (WGS) entry which is preliminary data.</text>
</comment>
<reference evidence="8" key="1">
    <citation type="submission" date="2021-01" db="EMBL/GenBank/DDBJ databases">
        <title>Metabolic potential, ecology and presence of endohyphal bacteria is reflected in genomic diversity of Mucoromycotina.</title>
        <authorList>
            <person name="Muszewska A."/>
            <person name="Okrasinska A."/>
            <person name="Steczkiewicz K."/>
            <person name="Drgas O."/>
            <person name="Orlowska M."/>
            <person name="Perlinska-Lenart U."/>
            <person name="Aleksandrzak-Piekarczyk T."/>
            <person name="Szatraj K."/>
            <person name="Zielenkiewicz U."/>
            <person name="Pilsyk S."/>
            <person name="Malc E."/>
            <person name="Mieczkowski P."/>
            <person name="Kruszewska J.S."/>
            <person name="Biernat P."/>
            <person name="Pawlowska J."/>
        </authorList>
    </citation>
    <scope>NUCLEOTIDE SEQUENCE</scope>
    <source>
        <strain evidence="8">WA0000018081</strain>
    </source>
</reference>
<feature type="transmembrane region" description="Helical" evidence="6">
    <location>
        <begin position="412"/>
        <end position="440"/>
    </location>
</feature>
<evidence type="ECO:0000259" key="7">
    <source>
        <dbReference type="PROSITE" id="PS50850"/>
    </source>
</evidence>
<dbReference type="GO" id="GO:0005886">
    <property type="term" value="C:plasma membrane"/>
    <property type="evidence" value="ECO:0007669"/>
    <property type="project" value="TreeGrafter"/>
</dbReference>
<keyword evidence="9" id="KW-1185">Reference proteome</keyword>
<dbReference type="InterPro" id="IPR011701">
    <property type="entry name" value="MFS"/>
</dbReference>
<dbReference type="PRINTS" id="PR01036">
    <property type="entry name" value="TCRTETB"/>
</dbReference>
<dbReference type="Proteomes" id="UP000613177">
    <property type="component" value="Unassembled WGS sequence"/>
</dbReference>
<dbReference type="Gene3D" id="1.20.1250.20">
    <property type="entry name" value="MFS general substrate transporter like domains"/>
    <property type="match status" value="1"/>
</dbReference>
<feature type="transmembrane region" description="Helical" evidence="6">
    <location>
        <begin position="85"/>
        <end position="103"/>
    </location>
</feature>
<dbReference type="InterPro" id="IPR036259">
    <property type="entry name" value="MFS_trans_sf"/>
</dbReference>
<dbReference type="PANTHER" id="PTHR23502:SF51">
    <property type="entry name" value="QUINIDINE RESISTANCE PROTEIN 1-RELATED"/>
    <property type="match status" value="1"/>
</dbReference>
<comment type="subcellular location">
    <subcellularLocation>
        <location evidence="1">Membrane</location>
        <topology evidence="1">Multi-pass membrane protein</topology>
    </subcellularLocation>
</comment>
<protein>
    <recommendedName>
        <fullName evidence="7">Major facilitator superfamily (MFS) profile domain-containing protein</fullName>
    </recommendedName>
</protein>
<evidence type="ECO:0000256" key="4">
    <source>
        <dbReference type="ARBA" id="ARBA00022989"/>
    </source>
</evidence>
<evidence type="ECO:0000313" key="8">
    <source>
        <dbReference type="EMBL" id="KAG2233546.1"/>
    </source>
</evidence>
<feature type="transmembrane region" description="Helical" evidence="6">
    <location>
        <begin position="225"/>
        <end position="245"/>
    </location>
</feature>
<keyword evidence="3 6" id="KW-0812">Transmembrane</keyword>
<feature type="transmembrane region" description="Helical" evidence="6">
    <location>
        <begin position="110"/>
        <end position="129"/>
    </location>
</feature>
<feature type="transmembrane region" description="Helical" evidence="6">
    <location>
        <begin position="387"/>
        <end position="406"/>
    </location>
</feature>
<keyword evidence="4 6" id="KW-1133">Transmembrane helix</keyword>
<feature type="transmembrane region" description="Helical" evidence="6">
    <location>
        <begin position="42"/>
        <end position="65"/>
    </location>
</feature>
<feature type="transmembrane region" description="Helical" evidence="6">
    <location>
        <begin position="135"/>
        <end position="157"/>
    </location>
</feature>
<dbReference type="SUPFAM" id="SSF103473">
    <property type="entry name" value="MFS general substrate transporter"/>
    <property type="match status" value="1"/>
</dbReference>
<gene>
    <name evidence="8" type="ORF">INT48_007148</name>
</gene>
<evidence type="ECO:0000313" key="9">
    <source>
        <dbReference type="Proteomes" id="UP000613177"/>
    </source>
</evidence>
<sequence length="512" mass="57501">MKLELYSNGRTSATTSTNNDEIAIIEQKELSEPYTVFTKFQVFRILTIVSLTSMISPLTASIYLPALNQIELSLDVSTSKVNLTITTYMIFQAVSPAFWGTLADQWGRRPVLFCTMLIYCATCVGLTFTENYATLIILRMVQAFGSSSVVAVCAGVVGDIADSKRRGSYFGVYSIGQLLGPPLGPVIGGIVTDKLSWRYFSCGVHKILNLNNNHTHKKIKKKKRWIFWILFILGSLSLVFVGLFVPETLRALVGNGSGYANPTPRQWYARHCRQTQVIIFDDQPRFKPISFLKPFQYLLEKDVIIILMFSGLHFMSYYCFMVTTTKQFSLNFQLSTIQIGLCFLGLGGGTIVGSFLHGKILDRDFKKVKSERPDLELPYYYARLRSIWYCIICEQVLTLLYGWLYYIHAPLAVFLVLQFLVGYSASAIMLCAQSLLIDLFPGKGASITASNNLIRCLLSAIAVVCIEPGIEGIGIYWLFTIIGIILVISNISVPILLKYGPEWNRCRAEKSR</sequence>
<dbReference type="PROSITE" id="PS50850">
    <property type="entry name" value="MFS"/>
    <property type="match status" value="1"/>
</dbReference>
<feature type="transmembrane region" description="Helical" evidence="6">
    <location>
        <begin position="452"/>
        <end position="470"/>
    </location>
</feature>
<evidence type="ECO:0000256" key="3">
    <source>
        <dbReference type="ARBA" id="ARBA00022692"/>
    </source>
</evidence>
<accession>A0A8H7SR25</accession>
<feature type="transmembrane region" description="Helical" evidence="6">
    <location>
        <begin position="303"/>
        <end position="320"/>
    </location>
</feature>
<organism evidence="8 9">
    <name type="scientific">Thamnidium elegans</name>
    <dbReference type="NCBI Taxonomy" id="101142"/>
    <lineage>
        <taxon>Eukaryota</taxon>
        <taxon>Fungi</taxon>
        <taxon>Fungi incertae sedis</taxon>
        <taxon>Mucoromycota</taxon>
        <taxon>Mucoromycotina</taxon>
        <taxon>Mucoromycetes</taxon>
        <taxon>Mucorales</taxon>
        <taxon>Mucorineae</taxon>
        <taxon>Mucoraceae</taxon>
        <taxon>Thamnidium</taxon>
    </lineage>
</organism>
<dbReference type="Pfam" id="PF07690">
    <property type="entry name" value="MFS_1"/>
    <property type="match status" value="1"/>
</dbReference>
<dbReference type="GO" id="GO:0022857">
    <property type="term" value="F:transmembrane transporter activity"/>
    <property type="evidence" value="ECO:0007669"/>
    <property type="project" value="InterPro"/>
</dbReference>
<proteinExistence type="predicted"/>
<name>A0A8H7SR25_9FUNG</name>
<dbReference type="EMBL" id="JAEPRE010000076">
    <property type="protein sequence ID" value="KAG2233546.1"/>
    <property type="molecule type" value="Genomic_DNA"/>
</dbReference>
<evidence type="ECO:0000256" key="6">
    <source>
        <dbReference type="SAM" id="Phobius"/>
    </source>
</evidence>
<evidence type="ECO:0000256" key="2">
    <source>
        <dbReference type="ARBA" id="ARBA00022448"/>
    </source>
</evidence>
<dbReference type="InterPro" id="IPR020846">
    <property type="entry name" value="MFS_dom"/>
</dbReference>
<evidence type="ECO:0000256" key="1">
    <source>
        <dbReference type="ARBA" id="ARBA00004141"/>
    </source>
</evidence>
<evidence type="ECO:0000256" key="5">
    <source>
        <dbReference type="ARBA" id="ARBA00023136"/>
    </source>
</evidence>
<dbReference type="AlphaFoldDB" id="A0A8H7SR25"/>
<keyword evidence="5 6" id="KW-0472">Membrane</keyword>